<dbReference type="VEuPathDB" id="VectorBase:AFAF020530"/>
<dbReference type="AlphaFoldDB" id="A0A182R0G5"/>
<accession>A0A182R0G5</accession>
<evidence type="ECO:0000313" key="3">
    <source>
        <dbReference type="Proteomes" id="UP000075886"/>
    </source>
</evidence>
<sequence>MLPADTRPFGVCANCATDANRPNISAVSGLFGSNRAGRFVACVEVFRLRMGRPERVWLLVLILSLATVHQSSVDAFEDFLDDILSIFFDSESESESSETISVAGKNATINVMCDNCTLTVNCPTCNSMTMAGATSPSTPVPPNASTAEPTTGAAAVSTTAASPATTIGSSVGATSSTMATSMAEAGEITTTAEPTEGN</sequence>
<feature type="compositionally biased region" description="Polar residues" evidence="1">
    <location>
        <begin position="133"/>
        <end position="148"/>
    </location>
</feature>
<keyword evidence="3" id="KW-1185">Reference proteome</keyword>
<dbReference type="Proteomes" id="UP000075886">
    <property type="component" value="Unassembled WGS sequence"/>
</dbReference>
<organism evidence="2 3">
    <name type="scientific">Anopheles farauti</name>
    <dbReference type="NCBI Taxonomy" id="69004"/>
    <lineage>
        <taxon>Eukaryota</taxon>
        <taxon>Metazoa</taxon>
        <taxon>Ecdysozoa</taxon>
        <taxon>Arthropoda</taxon>
        <taxon>Hexapoda</taxon>
        <taxon>Insecta</taxon>
        <taxon>Pterygota</taxon>
        <taxon>Neoptera</taxon>
        <taxon>Endopterygota</taxon>
        <taxon>Diptera</taxon>
        <taxon>Nematocera</taxon>
        <taxon>Culicoidea</taxon>
        <taxon>Culicidae</taxon>
        <taxon>Anophelinae</taxon>
        <taxon>Anopheles</taxon>
    </lineage>
</organism>
<dbReference type="EMBL" id="AXCN02000109">
    <property type="status" value="NOT_ANNOTATED_CDS"/>
    <property type="molecule type" value="Genomic_DNA"/>
</dbReference>
<feature type="region of interest" description="Disordered" evidence="1">
    <location>
        <begin position="133"/>
        <end position="175"/>
    </location>
</feature>
<feature type="compositionally biased region" description="Low complexity" evidence="1">
    <location>
        <begin position="149"/>
        <end position="170"/>
    </location>
</feature>
<reference evidence="2" key="2">
    <citation type="submission" date="2020-05" db="UniProtKB">
        <authorList>
            <consortium name="EnsemblMetazoa"/>
        </authorList>
    </citation>
    <scope>IDENTIFICATION</scope>
    <source>
        <strain evidence="2">FAR1</strain>
    </source>
</reference>
<dbReference type="EnsemblMetazoa" id="AFAF020530-RA">
    <property type="protein sequence ID" value="AFAF020530-PA"/>
    <property type="gene ID" value="AFAF020530"/>
</dbReference>
<reference evidence="3" key="1">
    <citation type="submission" date="2014-01" db="EMBL/GenBank/DDBJ databases">
        <title>The Genome Sequence of Anopheles farauti FAR1 (V2).</title>
        <authorList>
            <consortium name="The Broad Institute Genomics Platform"/>
            <person name="Neafsey D.E."/>
            <person name="Besansky N."/>
            <person name="Howell P."/>
            <person name="Walton C."/>
            <person name="Young S.K."/>
            <person name="Zeng Q."/>
            <person name="Gargeya S."/>
            <person name="Fitzgerald M."/>
            <person name="Haas B."/>
            <person name="Abouelleil A."/>
            <person name="Allen A.W."/>
            <person name="Alvarado L."/>
            <person name="Arachchi H.M."/>
            <person name="Berlin A.M."/>
            <person name="Chapman S.B."/>
            <person name="Gainer-Dewar J."/>
            <person name="Goldberg J."/>
            <person name="Griggs A."/>
            <person name="Gujja S."/>
            <person name="Hansen M."/>
            <person name="Howarth C."/>
            <person name="Imamovic A."/>
            <person name="Ireland A."/>
            <person name="Larimer J."/>
            <person name="McCowan C."/>
            <person name="Murphy C."/>
            <person name="Pearson M."/>
            <person name="Poon T.W."/>
            <person name="Priest M."/>
            <person name="Roberts A."/>
            <person name="Saif S."/>
            <person name="Shea T."/>
            <person name="Sisk P."/>
            <person name="Sykes S."/>
            <person name="Wortman J."/>
            <person name="Nusbaum C."/>
            <person name="Birren B."/>
        </authorList>
    </citation>
    <scope>NUCLEOTIDE SEQUENCE [LARGE SCALE GENOMIC DNA]</scope>
    <source>
        <strain evidence="3">FAR1</strain>
    </source>
</reference>
<evidence type="ECO:0000313" key="2">
    <source>
        <dbReference type="EnsemblMetazoa" id="AFAF020530-PA"/>
    </source>
</evidence>
<protein>
    <submittedName>
        <fullName evidence="2">Uncharacterized protein</fullName>
    </submittedName>
</protein>
<proteinExistence type="predicted"/>
<name>A0A182R0G5_9DIPT</name>
<evidence type="ECO:0000256" key="1">
    <source>
        <dbReference type="SAM" id="MobiDB-lite"/>
    </source>
</evidence>